<accession>A0A0P9R0E4</accession>
<dbReference type="PROSITE" id="PS00676">
    <property type="entry name" value="SIGMA54_INTERACT_2"/>
    <property type="match status" value="1"/>
</dbReference>
<dbReference type="InterPro" id="IPR029016">
    <property type="entry name" value="GAF-like_dom_sf"/>
</dbReference>
<dbReference type="PROSITE" id="PS00688">
    <property type="entry name" value="SIGMA54_INTERACT_3"/>
    <property type="match status" value="1"/>
</dbReference>
<dbReference type="Proteomes" id="UP000271468">
    <property type="component" value="Unassembled WGS sequence"/>
</dbReference>
<comment type="caution">
    <text evidence="7">The sequence shown here is derived from an EMBL/GenBank/DDBJ whole genome shotgun (WGS) entry which is preliminary data.</text>
</comment>
<keyword evidence="4" id="KW-0238">DNA-binding</keyword>
<dbReference type="PANTHER" id="PTHR32071">
    <property type="entry name" value="TRANSCRIPTIONAL REGULATORY PROTEIN"/>
    <property type="match status" value="1"/>
</dbReference>
<reference evidence="7 8" key="1">
    <citation type="submission" date="2018-08" db="EMBL/GenBank/DDBJ databases">
        <title>Recombination of ecologically and evolutionarily significant loci maintains genetic cohesion in the Pseudomonas syringae species complex.</title>
        <authorList>
            <person name="Dillon M."/>
            <person name="Thakur S."/>
            <person name="Almeida R.N.D."/>
            <person name="Weir B.S."/>
            <person name="Guttman D.S."/>
        </authorList>
    </citation>
    <scope>NUCLEOTIDE SEQUENCE [LARGE SCALE GENOMIC DNA]</scope>
    <source>
        <strain evidence="7 8">ICMP 12341</strain>
    </source>
</reference>
<evidence type="ECO:0000256" key="2">
    <source>
        <dbReference type="ARBA" id="ARBA00022840"/>
    </source>
</evidence>
<dbReference type="GO" id="GO:0005524">
    <property type="term" value="F:ATP binding"/>
    <property type="evidence" value="ECO:0007669"/>
    <property type="project" value="UniProtKB-KW"/>
</dbReference>
<evidence type="ECO:0000259" key="6">
    <source>
        <dbReference type="PROSITE" id="PS50045"/>
    </source>
</evidence>
<dbReference type="SUPFAM" id="SSF46689">
    <property type="entry name" value="Homeodomain-like"/>
    <property type="match status" value="1"/>
</dbReference>
<keyword evidence="2" id="KW-0067">ATP-binding</keyword>
<dbReference type="Gene3D" id="1.10.8.60">
    <property type="match status" value="1"/>
</dbReference>
<dbReference type="Gene3D" id="1.10.10.60">
    <property type="entry name" value="Homeodomain-like"/>
    <property type="match status" value="1"/>
</dbReference>
<dbReference type="InterPro" id="IPR002078">
    <property type="entry name" value="Sigma_54_int"/>
</dbReference>
<keyword evidence="1" id="KW-0547">Nucleotide-binding</keyword>
<dbReference type="SMART" id="SM00065">
    <property type="entry name" value="GAF"/>
    <property type="match status" value="1"/>
</dbReference>
<keyword evidence="5" id="KW-0804">Transcription</keyword>
<gene>
    <name evidence="7" type="ORF">ALQ65_04421</name>
</gene>
<keyword evidence="3" id="KW-0805">Transcription regulation</keyword>
<dbReference type="AlphaFoldDB" id="A0A0P9R0E4"/>
<organism evidence="7 8">
    <name type="scientific">Pseudomonas syringae pv. coriandricola</name>
    <dbReference type="NCBI Taxonomy" id="264453"/>
    <lineage>
        <taxon>Bacteria</taxon>
        <taxon>Pseudomonadati</taxon>
        <taxon>Pseudomonadota</taxon>
        <taxon>Gammaproteobacteria</taxon>
        <taxon>Pseudomonadales</taxon>
        <taxon>Pseudomonadaceae</taxon>
        <taxon>Pseudomonas</taxon>
    </lineage>
</organism>
<dbReference type="SUPFAM" id="SSF52540">
    <property type="entry name" value="P-loop containing nucleoside triphosphate hydrolases"/>
    <property type="match status" value="1"/>
</dbReference>
<name>A0A0P9R0E4_9PSED</name>
<sequence>MTCFPGRRHNAAFFRSASGVVVSHSLLLELIPLVTDLSRELPDEERYRRLLRSLRHWLPCDAAALLRLEGDILIPLAVDGLSLDTLGRRFRVNDHPRFEILLASNGPVRFSADCELPDPYDGLVDGHGPLEVHDCLGCVLSVQGRPWGLITLDSLDPATFGQVDPGNLQAFASLAAATVMASERINQLARGFEDQRQLAEIYKRAAGARAPRELIGQSDVHQRLQQEIQLVGNSPLTVLITGETGVGKELVAESIHRHSPRAHQPLISLNCAALPEMLVESELFGHVKGAFSGAVSERSGKFELANGGTLFLDEVGELPLAVQSKLLRVLQSGQLQRVGSDREHRVDVRIIAATNRDLVEEVRSGRFRADLYHRLSVYPLQVPALRERGRDVLLLAGYFLEENRVRMGLRSVRLNSEAQRLLLGHRWPGNVRELEHLISRAVLKTVFAQPRGTRVLSIDAQALDLQGPASGTPTPASASASIDLVQGQGLKVSVDAYQRVIISECLARHNGRWTQVARELAVDRANLNRLAKRLGIR</sequence>
<feature type="domain" description="Sigma-54 factor interaction" evidence="6">
    <location>
        <begin position="214"/>
        <end position="443"/>
    </location>
</feature>
<dbReference type="InterPro" id="IPR003593">
    <property type="entry name" value="AAA+_ATPase"/>
</dbReference>
<dbReference type="CDD" id="cd00009">
    <property type="entry name" value="AAA"/>
    <property type="match status" value="1"/>
</dbReference>
<dbReference type="InterPro" id="IPR027417">
    <property type="entry name" value="P-loop_NTPase"/>
</dbReference>
<dbReference type="Pfam" id="PF01590">
    <property type="entry name" value="GAF"/>
    <property type="match status" value="1"/>
</dbReference>
<dbReference type="Pfam" id="PF00158">
    <property type="entry name" value="Sigma54_activat"/>
    <property type="match status" value="1"/>
</dbReference>
<dbReference type="Gene3D" id="3.40.50.300">
    <property type="entry name" value="P-loop containing nucleotide triphosphate hydrolases"/>
    <property type="match status" value="1"/>
</dbReference>
<dbReference type="InterPro" id="IPR009057">
    <property type="entry name" value="Homeodomain-like_sf"/>
</dbReference>
<evidence type="ECO:0000256" key="3">
    <source>
        <dbReference type="ARBA" id="ARBA00023015"/>
    </source>
</evidence>
<dbReference type="Pfam" id="PF25601">
    <property type="entry name" value="AAA_lid_14"/>
    <property type="match status" value="1"/>
</dbReference>
<dbReference type="InterPro" id="IPR025662">
    <property type="entry name" value="Sigma_54_int_dom_ATP-bd_1"/>
</dbReference>
<dbReference type="FunFam" id="3.40.50.300:FF:000006">
    <property type="entry name" value="DNA-binding transcriptional regulator NtrC"/>
    <property type="match status" value="1"/>
</dbReference>
<dbReference type="PANTHER" id="PTHR32071:SF35">
    <property type="entry name" value="ANAEROBIC NITRIC OXIDE REDUCTASE TRANSCRIPTION REGULATOR NORR"/>
    <property type="match status" value="1"/>
</dbReference>
<proteinExistence type="predicted"/>
<dbReference type="PROSITE" id="PS50045">
    <property type="entry name" value="SIGMA54_INTERACT_4"/>
    <property type="match status" value="1"/>
</dbReference>
<dbReference type="SMART" id="SM00382">
    <property type="entry name" value="AAA"/>
    <property type="match status" value="1"/>
</dbReference>
<dbReference type="EMBL" id="RBOV01000129">
    <property type="protein sequence ID" value="RMN12764.1"/>
    <property type="molecule type" value="Genomic_DNA"/>
</dbReference>
<dbReference type="InterPro" id="IPR025943">
    <property type="entry name" value="Sigma_54_int_dom_ATP-bd_2"/>
</dbReference>
<evidence type="ECO:0000313" key="8">
    <source>
        <dbReference type="Proteomes" id="UP000271468"/>
    </source>
</evidence>
<dbReference type="InterPro" id="IPR025944">
    <property type="entry name" value="Sigma_54_int_dom_CS"/>
</dbReference>
<dbReference type="NCBIfam" id="NF003451">
    <property type="entry name" value="PRK05022.1"/>
    <property type="match status" value="1"/>
</dbReference>
<evidence type="ECO:0000256" key="4">
    <source>
        <dbReference type="ARBA" id="ARBA00023125"/>
    </source>
</evidence>
<evidence type="ECO:0000256" key="5">
    <source>
        <dbReference type="ARBA" id="ARBA00023163"/>
    </source>
</evidence>
<dbReference type="GO" id="GO:0003677">
    <property type="term" value="F:DNA binding"/>
    <property type="evidence" value="ECO:0007669"/>
    <property type="project" value="UniProtKB-KW"/>
</dbReference>
<evidence type="ECO:0000313" key="7">
    <source>
        <dbReference type="EMBL" id="RMN12764.1"/>
    </source>
</evidence>
<dbReference type="InterPro" id="IPR003018">
    <property type="entry name" value="GAF"/>
</dbReference>
<dbReference type="SUPFAM" id="SSF55781">
    <property type="entry name" value="GAF domain-like"/>
    <property type="match status" value="1"/>
</dbReference>
<protein>
    <submittedName>
        <fullName evidence="7">Anaerobic nitric oxide reductase transcription regulator</fullName>
    </submittedName>
</protein>
<dbReference type="GO" id="GO:0006355">
    <property type="term" value="P:regulation of DNA-templated transcription"/>
    <property type="evidence" value="ECO:0007669"/>
    <property type="project" value="InterPro"/>
</dbReference>
<dbReference type="Gene3D" id="3.30.450.40">
    <property type="match status" value="1"/>
</dbReference>
<dbReference type="PROSITE" id="PS00675">
    <property type="entry name" value="SIGMA54_INTERACT_1"/>
    <property type="match status" value="1"/>
</dbReference>
<evidence type="ECO:0000256" key="1">
    <source>
        <dbReference type="ARBA" id="ARBA00022741"/>
    </source>
</evidence>
<dbReference type="InterPro" id="IPR058031">
    <property type="entry name" value="AAA_lid_NorR"/>
</dbReference>